<evidence type="ECO:0000313" key="4">
    <source>
        <dbReference type="Proteomes" id="UP001324115"/>
    </source>
</evidence>
<keyword evidence="4" id="KW-1185">Reference proteome</keyword>
<accession>A0AAN7F3P7</accession>
<reference evidence="3 4" key="1">
    <citation type="journal article" date="2023" name="G3 (Bethesda)">
        <title>A haplotype-resolved chromosome-scale genome for Quercus rubra L. provides insights into the genetics of adaptive traits for red oak species.</title>
        <authorList>
            <person name="Kapoor B."/>
            <person name="Jenkins J."/>
            <person name="Schmutz J."/>
            <person name="Zhebentyayeva T."/>
            <person name="Kuelheim C."/>
            <person name="Coggeshall M."/>
            <person name="Heim C."/>
            <person name="Lasky J.R."/>
            <person name="Leites L."/>
            <person name="Islam-Faridi N."/>
            <person name="Romero-Severson J."/>
            <person name="DeLeo V.L."/>
            <person name="Lucas S.M."/>
            <person name="Lazic D."/>
            <person name="Gailing O."/>
            <person name="Carlson J."/>
            <person name="Staton M."/>
        </authorList>
    </citation>
    <scope>NUCLEOTIDE SEQUENCE [LARGE SCALE GENOMIC DNA]</scope>
    <source>
        <strain evidence="3">Pseudo-F2</strain>
    </source>
</reference>
<comment type="caution">
    <text evidence="3">The sequence shown here is derived from an EMBL/GenBank/DDBJ whole genome shotgun (WGS) entry which is preliminary data.</text>
</comment>
<evidence type="ECO:0000313" key="3">
    <source>
        <dbReference type="EMBL" id="KAK4585321.1"/>
    </source>
</evidence>
<evidence type="ECO:0000259" key="2">
    <source>
        <dbReference type="Pfam" id="PF10512"/>
    </source>
</evidence>
<organism evidence="3 4">
    <name type="scientific">Quercus rubra</name>
    <name type="common">Northern red oak</name>
    <name type="synonym">Quercus borealis</name>
    <dbReference type="NCBI Taxonomy" id="3512"/>
    <lineage>
        <taxon>Eukaryota</taxon>
        <taxon>Viridiplantae</taxon>
        <taxon>Streptophyta</taxon>
        <taxon>Embryophyta</taxon>
        <taxon>Tracheophyta</taxon>
        <taxon>Spermatophyta</taxon>
        <taxon>Magnoliopsida</taxon>
        <taxon>eudicotyledons</taxon>
        <taxon>Gunneridae</taxon>
        <taxon>Pentapetalae</taxon>
        <taxon>rosids</taxon>
        <taxon>fabids</taxon>
        <taxon>Fagales</taxon>
        <taxon>Fagaceae</taxon>
        <taxon>Quercus</taxon>
    </lineage>
</organism>
<dbReference type="PANTHER" id="PTHR37248">
    <property type="entry name" value="TRANSLATION INITIATION FACTOR"/>
    <property type="match status" value="1"/>
</dbReference>
<sequence>MVKRGRTKLTSNCTLVYEKKFNLEQLHFIMIELEYFLNKISAKRMRAIRDVEIVHLLTELHLLHSYYSMEQLQTPTLKYFKRKSSKPFSFQWNDRESKVSMNLMKETYTHLFCASCPWFILTALLLLHLWVLKLPSETQILGMQDGLQTPRVSSQRLSNGMTPKTLRLPKPGEMLLSVHGSPLGVYKEDNMEAIHESEEGRLGSILAINVVLEYASTCTF</sequence>
<gene>
    <name evidence="3" type="ORF">RGQ29_022832</name>
</gene>
<evidence type="ECO:0000256" key="1">
    <source>
        <dbReference type="SAM" id="Phobius"/>
    </source>
</evidence>
<keyword evidence="1" id="KW-0472">Membrane</keyword>
<feature type="domain" description="Borealin C-terminal" evidence="2">
    <location>
        <begin position="149"/>
        <end position="186"/>
    </location>
</feature>
<dbReference type="InterPro" id="IPR046466">
    <property type="entry name" value="Borealin_C"/>
</dbReference>
<keyword evidence="1" id="KW-0812">Transmembrane</keyword>
<dbReference type="EMBL" id="JAXUIC010000006">
    <property type="protein sequence ID" value="KAK4585321.1"/>
    <property type="molecule type" value="Genomic_DNA"/>
</dbReference>
<dbReference type="Pfam" id="PF10512">
    <property type="entry name" value="Borealin"/>
    <property type="match status" value="1"/>
</dbReference>
<dbReference type="Proteomes" id="UP001324115">
    <property type="component" value="Unassembled WGS sequence"/>
</dbReference>
<feature type="transmembrane region" description="Helical" evidence="1">
    <location>
        <begin position="108"/>
        <end position="131"/>
    </location>
</feature>
<dbReference type="PANTHER" id="PTHR37248:SF1">
    <property type="entry name" value="TRANSLATION INITIATION FACTOR"/>
    <property type="match status" value="1"/>
</dbReference>
<name>A0AAN7F3P7_QUERU</name>
<dbReference type="AlphaFoldDB" id="A0AAN7F3P7"/>
<protein>
    <recommendedName>
        <fullName evidence="2">Borealin C-terminal domain-containing protein</fullName>
    </recommendedName>
</protein>
<keyword evidence="1" id="KW-1133">Transmembrane helix</keyword>
<proteinExistence type="predicted"/>